<feature type="transmembrane region" description="Helical" evidence="6">
    <location>
        <begin position="441"/>
        <end position="458"/>
    </location>
</feature>
<dbReference type="KEGG" id="pavi:110749811"/>
<feature type="transmembrane region" description="Helical" evidence="6">
    <location>
        <begin position="184"/>
        <end position="217"/>
    </location>
</feature>
<dbReference type="Pfam" id="PF00860">
    <property type="entry name" value="Xan_ur_permease"/>
    <property type="match status" value="1"/>
</dbReference>
<comment type="subcellular location">
    <subcellularLocation>
        <location evidence="1">Membrane</location>
        <topology evidence="1">Multi-pass membrane protein</topology>
    </subcellularLocation>
</comment>
<sequence>MEAANNNASQNRVENGEAGRRRIRNPLILTTGAGARGMNDNIDWHTSIALGFQHFLVMLGTTALIPSILVPILGGGHEEKATLIQTILLVSGISTLLQSWFGSRLPVVMGGSYAFIIPAISASVRFRTEEPHLRFIYSMRAIQGALLLASLFHVLVGVFIMPTFGRLLSPLTTIPVVMLVGLGMFVYGFPQLGTCAVVGLPTLATLFFIAQCLPYLVSRSREEQCNRFSFLRYLRANPNEIQRFALLFLVPFVWPFAVIMSTAYGHTHSSCRVHLSGLFSGAHGFWIPNLFQWGSPTLDIRDVVPMVVAVLISAIESTGTFLVASRYGLATPPPPFVLRRGVIWQGIGTLLAGVFGTGIGFTASVENAGLLGLTRQGSKRAVQIAAAFMIGFSILGKFAAFVASLSLPIVGAVYCLLYPYVVSGGMSFIRFCNPNSYRVNFILGFPVFLGIFVASYSHESLLISVVGSSWWSNTVQLICSSPALGAAAAIIMDIVVDKGDLAQFRESGRIWWAQFRDIEDDTTSFYSLPEKIILMAILCLTQRRVLQFHQWRTIVFITTPPLLIMS</sequence>
<feature type="transmembrane region" description="Helical" evidence="6">
    <location>
        <begin position="107"/>
        <end position="124"/>
    </location>
</feature>
<organism evidence="7 8">
    <name type="scientific">Prunus avium</name>
    <name type="common">Cherry</name>
    <name type="synonym">Cerasus avium</name>
    <dbReference type="NCBI Taxonomy" id="42229"/>
    <lineage>
        <taxon>Eukaryota</taxon>
        <taxon>Viridiplantae</taxon>
        <taxon>Streptophyta</taxon>
        <taxon>Embryophyta</taxon>
        <taxon>Tracheophyta</taxon>
        <taxon>Spermatophyta</taxon>
        <taxon>Magnoliopsida</taxon>
        <taxon>eudicotyledons</taxon>
        <taxon>Gunneridae</taxon>
        <taxon>Pentapetalae</taxon>
        <taxon>rosids</taxon>
        <taxon>fabids</taxon>
        <taxon>Rosales</taxon>
        <taxon>Rosaceae</taxon>
        <taxon>Amygdaloideae</taxon>
        <taxon>Amygdaleae</taxon>
        <taxon>Prunus</taxon>
    </lineage>
</organism>
<dbReference type="PANTHER" id="PTHR11119">
    <property type="entry name" value="XANTHINE-URACIL / VITAMIN C PERMEASE FAMILY MEMBER"/>
    <property type="match status" value="1"/>
</dbReference>
<dbReference type="InterPro" id="IPR006043">
    <property type="entry name" value="NCS2"/>
</dbReference>
<feature type="transmembrane region" description="Helical" evidence="6">
    <location>
        <begin position="384"/>
        <end position="403"/>
    </location>
</feature>
<dbReference type="GO" id="GO:0016020">
    <property type="term" value="C:membrane"/>
    <property type="evidence" value="ECO:0007669"/>
    <property type="project" value="UniProtKB-SubCell"/>
</dbReference>
<feature type="transmembrane region" description="Helical" evidence="6">
    <location>
        <begin position="470"/>
        <end position="496"/>
    </location>
</feature>
<evidence type="ECO:0000256" key="1">
    <source>
        <dbReference type="ARBA" id="ARBA00004141"/>
    </source>
</evidence>
<keyword evidence="7" id="KW-1185">Reference proteome</keyword>
<gene>
    <name evidence="8" type="primary">LOC110749811</name>
</gene>
<feature type="transmembrane region" description="Helical" evidence="6">
    <location>
        <begin position="409"/>
        <end position="429"/>
    </location>
</feature>
<reference evidence="8" key="1">
    <citation type="submission" date="2025-08" db="UniProtKB">
        <authorList>
            <consortium name="RefSeq"/>
        </authorList>
    </citation>
    <scope>IDENTIFICATION</scope>
</reference>
<evidence type="ECO:0000256" key="3">
    <source>
        <dbReference type="ARBA" id="ARBA00022692"/>
    </source>
</evidence>
<evidence type="ECO:0000313" key="8">
    <source>
        <dbReference type="RefSeq" id="XP_021805689.1"/>
    </source>
</evidence>
<proteinExistence type="inferred from homology"/>
<accession>A0A6P5RRK9</accession>
<dbReference type="Proteomes" id="UP000515124">
    <property type="component" value="Unplaced"/>
</dbReference>
<keyword evidence="3 6" id="KW-0812">Transmembrane</keyword>
<feature type="transmembrane region" description="Helical" evidence="6">
    <location>
        <begin position="82"/>
        <end position="101"/>
    </location>
</feature>
<feature type="transmembrane region" description="Helical" evidence="6">
    <location>
        <begin position="343"/>
        <end position="363"/>
    </location>
</feature>
<evidence type="ECO:0000256" key="4">
    <source>
        <dbReference type="ARBA" id="ARBA00022989"/>
    </source>
</evidence>
<keyword evidence="5 6" id="KW-0472">Membrane</keyword>
<protein>
    <submittedName>
        <fullName evidence="8">Nucleobase-ascorbate transporter 4-like</fullName>
    </submittedName>
</protein>
<evidence type="ECO:0000256" key="2">
    <source>
        <dbReference type="ARBA" id="ARBA00008821"/>
    </source>
</evidence>
<feature type="transmembrane region" description="Helical" evidence="6">
    <location>
        <begin position="145"/>
        <end position="164"/>
    </location>
</feature>
<comment type="similarity">
    <text evidence="2">Belongs to the nucleobase:cation symporter-2 (NCS2) (TC 2.A.40) family.</text>
</comment>
<evidence type="ECO:0000313" key="7">
    <source>
        <dbReference type="Proteomes" id="UP000515124"/>
    </source>
</evidence>
<dbReference type="GO" id="GO:0022857">
    <property type="term" value="F:transmembrane transporter activity"/>
    <property type="evidence" value="ECO:0007669"/>
    <property type="project" value="InterPro"/>
</dbReference>
<name>A0A6P5RRK9_PRUAV</name>
<dbReference type="GeneID" id="110749811"/>
<evidence type="ECO:0000256" key="6">
    <source>
        <dbReference type="SAM" id="Phobius"/>
    </source>
</evidence>
<evidence type="ECO:0000256" key="5">
    <source>
        <dbReference type="ARBA" id="ARBA00023136"/>
    </source>
</evidence>
<dbReference type="RefSeq" id="XP_021805689.1">
    <property type="nucleotide sequence ID" value="XM_021949997.1"/>
</dbReference>
<keyword evidence="4 6" id="KW-1133">Transmembrane helix</keyword>
<dbReference type="AlphaFoldDB" id="A0A6P5RRK9"/>
<feature type="transmembrane region" description="Helical" evidence="6">
    <location>
        <begin position="244"/>
        <end position="267"/>
    </location>
</feature>
<feature type="transmembrane region" description="Helical" evidence="6">
    <location>
        <begin position="48"/>
        <end position="70"/>
    </location>
</feature>